<dbReference type="InterPro" id="IPR029018">
    <property type="entry name" value="Hex-like_dom2"/>
</dbReference>
<name>A0A329MH96_9BACL</name>
<feature type="chain" id="PRO_5016323280" description="DUF4838 domain-containing protein" evidence="2">
    <location>
        <begin position="29"/>
        <end position="1171"/>
    </location>
</feature>
<evidence type="ECO:0008006" key="5">
    <source>
        <dbReference type="Google" id="ProtNLM"/>
    </source>
</evidence>
<reference evidence="3 4" key="1">
    <citation type="journal article" date="2009" name="Int. J. Syst. Evol. Microbiol.">
        <title>Paenibacillus contaminans sp. nov., isolated from a contaminated laboratory plate.</title>
        <authorList>
            <person name="Chou J.H."/>
            <person name="Lee J.H."/>
            <person name="Lin M.C."/>
            <person name="Chang P.S."/>
            <person name="Arun A.B."/>
            <person name="Young C.C."/>
            <person name="Chen W.M."/>
        </authorList>
    </citation>
    <scope>NUCLEOTIDE SEQUENCE [LARGE SCALE GENOMIC DNA]</scope>
    <source>
        <strain evidence="3 4">CKOBP-6</strain>
    </source>
</reference>
<dbReference type="Gene3D" id="2.60.120.260">
    <property type="entry name" value="Galactose-binding domain-like"/>
    <property type="match status" value="2"/>
</dbReference>
<dbReference type="PANTHER" id="PTHR47406:SF2">
    <property type="entry name" value="ALPHA GLUCURONIDASE N-TERMINAL DOMAIN-CONTAINING PROTEIN"/>
    <property type="match status" value="1"/>
</dbReference>
<organism evidence="3 4">
    <name type="scientific">Paenibacillus contaminans</name>
    <dbReference type="NCBI Taxonomy" id="450362"/>
    <lineage>
        <taxon>Bacteria</taxon>
        <taxon>Bacillati</taxon>
        <taxon>Bacillota</taxon>
        <taxon>Bacilli</taxon>
        <taxon>Bacillales</taxon>
        <taxon>Paenibacillaceae</taxon>
        <taxon>Paenibacillus</taxon>
    </lineage>
</organism>
<evidence type="ECO:0000256" key="2">
    <source>
        <dbReference type="SAM" id="SignalP"/>
    </source>
</evidence>
<dbReference type="Proteomes" id="UP000250369">
    <property type="component" value="Unassembled WGS sequence"/>
</dbReference>
<gene>
    <name evidence="3" type="ORF">DQG23_22840</name>
</gene>
<dbReference type="Gene3D" id="3.30.379.10">
    <property type="entry name" value="Chitobiase/beta-hexosaminidase domain 2-like"/>
    <property type="match status" value="1"/>
</dbReference>
<keyword evidence="2" id="KW-0732">Signal</keyword>
<comment type="caution">
    <text evidence="3">The sequence shown here is derived from an EMBL/GenBank/DDBJ whole genome shotgun (WGS) entry which is preliminary data.</text>
</comment>
<dbReference type="EMBL" id="QMFB01000014">
    <property type="protein sequence ID" value="RAV18988.1"/>
    <property type="molecule type" value="Genomic_DNA"/>
</dbReference>
<proteinExistence type="predicted"/>
<dbReference type="InterPro" id="IPR032287">
    <property type="entry name" value="DUF4838"/>
</dbReference>
<dbReference type="GO" id="GO:0005975">
    <property type="term" value="P:carbohydrate metabolic process"/>
    <property type="evidence" value="ECO:0007669"/>
    <property type="project" value="UniProtKB-ARBA"/>
</dbReference>
<dbReference type="AlphaFoldDB" id="A0A329MH96"/>
<dbReference type="GO" id="GO:0016787">
    <property type="term" value="F:hydrolase activity"/>
    <property type="evidence" value="ECO:0007669"/>
    <property type="project" value="UniProtKB-KW"/>
</dbReference>
<evidence type="ECO:0000256" key="1">
    <source>
        <dbReference type="ARBA" id="ARBA00022801"/>
    </source>
</evidence>
<evidence type="ECO:0000313" key="3">
    <source>
        <dbReference type="EMBL" id="RAV18988.1"/>
    </source>
</evidence>
<protein>
    <recommendedName>
        <fullName evidence="5">DUF4838 domain-containing protein</fullName>
    </recommendedName>
</protein>
<accession>A0A329MH96</accession>
<keyword evidence="4" id="KW-1185">Reference proteome</keyword>
<keyword evidence="1" id="KW-0378">Hydrolase</keyword>
<sequence>MSMRRTKFLGSVLLVMCLLLTFPGMSFGSANNQGNDPGKSQGIIVSVHADNGTIQAKFNKQPPGGKPKSSDFTITRHVNGGAAEVVIPTSYDWGPPTKIATFAVQPLASGNSELEVVYSVSFKGAVPVAASAVAVPAEIPSPLVVVEDDEARAVVIVAAAEEQPEERAAANTLIEYVGKSTGVSLPIVTEAELAAQGSLYDSYARIYIGHGIPAANTDLYDSLDTLNGDGFIIRTSGQELYIIGPTSRGTKHGVYAFLERYVGVRWLLPGEDGEDVPEHSDIALPVIDIREEPANLLRVLSPLTGNPADMNQPEWRRKTYEWRDRNLLQGPNAPVSFHHNLSSLFPVEVYGASHPEFYPNSKPPAPGVKYGWQPCFTAQGTVDAAVYGILNYFSANPGASSYSLGVNDAGGYCEMDPSHPNYPNRMNSIGLTDMSDIYYNWVNQVVEQVTAVYPDKWFGLLAYQEVMDPPSFPLHPQVIPFITKDRLTWVDSEVRQAGHDQTGQWQEKAAQLGWYDYLYGAMFFVPRVYPHLMADNYQYAAEHGIAAHYAEIYNNAGEGPKAWLSAKLQWNPYADVDTLLNEWYERAVGAAAAPDLAAYFELWERFWTERVPASDWFQASKNNTYMPLDDAFYLSMVTEEDMAESRRLLESVMAKAVTDKQLARASAMMRSFEYYEASAFSYPKQSEPLADTEAALATLDETVSTTESRLQAGELRKQLIEQFKNDPMLAFPIMPFIDWSGWNKYDFWHLVDYMKANEPSGGTVTQRVYEYASSHPSPLIRNYAETLQATMLELQPLTVNASFEDGAQTAPPWMLWVASTGSIKRSQDIAHSGQASLVIDRLERGGPAQTVPISPGLAAAKLHYYTPAGIVTTATIQLSYNYQDAQGKNLATVKSELKPLANTAGSWASIEMLGDVPAYINNTEVKKLQVVGVVNGFQSGTGLYIDDFVIYQQGGARPGPQTFWKMADMIVNQEPGSAMVMDKVTAWAQTAENTPEREYARLLLAILNGAAPVNANASFESGMLTAPPWSLWVQSKGSIKRIEGISHTGQAALVAKGLDRGGPFQTFQAKAGPFAMRAYFRIPDGVATSGTIQVSVNLLDAAGIRIGNLLSETKPLSAASQGWSAIDYAGEIPAYIGATEVKFTTFVVVIHGTETETEVYVDDASFHQLAN</sequence>
<dbReference type="SUPFAM" id="SSF55545">
    <property type="entry name" value="beta-N-acetylhexosaminidase-like domain"/>
    <property type="match status" value="1"/>
</dbReference>
<evidence type="ECO:0000313" key="4">
    <source>
        <dbReference type="Proteomes" id="UP000250369"/>
    </source>
</evidence>
<feature type="signal peptide" evidence="2">
    <location>
        <begin position="1"/>
        <end position="28"/>
    </location>
</feature>
<dbReference type="PANTHER" id="PTHR47406">
    <property type="entry name" value="COAGULATION FACTOR 5/8 TYPE, C-TERMINAL"/>
    <property type="match status" value="1"/>
</dbReference>
<dbReference type="Pfam" id="PF16126">
    <property type="entry name" value="DUF4838"/>
    <property type="match status" value="1"/>
</dbReference>